<gene>
    <name evidence="9" type="ORF">D3272_02355</name>
</gene>
<comment type="similarity">
    <text evidence="1 6">Belongs to the class I-like SAM-binding methyltransferase superfamily. RsmB/NOP family.</text>
</comment>
<name>A0A4Q2RI72_9HYPH</name>
<sequence>MAPSPPTGRALRSKPGMRSPAPPVELPPGLAPRLAAAAALSDIVTNARGLDEALAAAVQNPRFVVPLEDRDKALARSIVVVSLRRLGTLRRFLGRLLEKGLPKKSGQLEWILVVTAAQILFLDVPDHAAVNACVQAVRLDPASQAFAALANAVARNVARQRDEHESDDPFVDTPTWLATRWRRTYGDETAAAIAQANRAEVPLDITVKSDPAGWAERLDGDLLATGSIRLRAATPVPDLPGYDEGAWWVQDAAAALPARLLAAEPGERVADLCAAPGGKTAQLCITGATVTAVDRSAERLKRFSTNLERLGLAAETEVADVTAYSAQPFDAILLDAPCTATGTMRRHPDVGWTKRASDITTLSALQGRMLDRAASLLRPGGRLVYCTCSIEPEEGEAQIAAVLRRNPDLVRSPITPDEIGGLAASVTALGELRTLPCHLARLEPSRLDGLDGFFAARLIRRD</sequence>
<evidence type="ECO:0000313" key="10">
    <source>
        <dbReference type="Proteomes" id="UP000289411"/>
    </source>
</evidence>
<dbReference type="SUPFAM" id="SSF48013">
    <property type="entry name" value="NusB-like"/>
    <property type="match status" value="1"/>
</dbReference>
<dbReference type="PROSITE" id="PS51686">
    <property type="entry name" value="SAM_MT_RSMB_NOP"/>
    <property type="match status" value="1"/>
</dbReference>
<comment type="caution">
    <text evidence="9">The sequence shown here is derived from an EMBL/GenBank/DDBJ whole genome shotgun (WGS) entry which is preliminary data.</text>
</comment>
<dbReference type="PROSITE" id="PS01153">
    <property type="entry name" value="NOL1_NOP2_SUN"/>
    <property type="match status" value="1"/>
</dbReference>
<dbReference type="Proteomes" id="UP000289411">
    <property type="component" value="Unassembled WGS sequence"/>
</dbReference>
<reference evidence="9 10" key="1">
    <citation type="submission" date="2018-09" db="EMBL/GenBank/DDBJ databases">
        <authorList>
            <person name="Grouzdev D.S."/>
            <person name="Krutkina M.S."/>
        </authorList>
    </citation>
    <scope>NUCLEOTIDE SEQUENCE [LARGE SCALE GENOMIC DNA]</scope>
    <source>
        <strain evidence="9 10">RmlP001</strain>
    </source>
</reference>
<dbReference type="OrthoDB" id="9810297at2"/>
<dbReference type="GO" id="GO:0003723">
    <property type="term" value="F:RNA binding"/>
    <property type="evidence" value="ECO:0007669"/>
    <property type="project" value="UniProtKB-UniRule"/>
</dbReference>
<dbReference type="InterPro" id="IPR029063">
    <property type="entry name" value="SAM-dependent_MTases_sf"/>
</dbReference>
<feature type="region of interest" description="Disordered" evidence="7">
    <location>
        <begin position="1"/>
        <end position="25"/>
    </location>
</feature>
<dbReference type="Gene3D" id="3.40.50.150">
    <property type="entry name" value="Vaccinia Virus protein VP39"/>
    <property type="match status" value="1"/>
</dbReference>
<dbReference type="Pfam" id="PF01029">
    <property type="entry name" value="NusB"/>
    <property type="match status" value="1"/>
</dbReference>
<organism evidence="9 10">
    <name type="scientific">Lichenibacterium ramalinae</name>
    <dbReference type="NCBI Taxonomy" id="2316527"/>
    <lineage>
        <taxon>Bacteria</taxon>
        <taxon>Pseudomonadati</taxon>
        <taxon>Pseudomonadota</taxon>
        <taxon>Alphaproteobacteria</taxon>
        <taxon>Hyphomicrobiales</taxon>
        <taxon>Lichenihabitantaceae</taxon>
        <taxon>Lichenibacterium</taxon>
    </lineage>
</organism>
<feature type="active site" description="Nucleophile" evidence="6">
    <location>
        <position position="388"/>
    </location>
</feature>
<accession>A0A4Q2RI72</accession>
<keyword evidence="5 6" id="KW-0694">RNA-binding</keyword>
<dbReference type="PANTHER" id="PTHR22807:SF61">
    <property type="entry name" value="NOL1_NOP2_SUN FAMILY PROTEIN _ ANTITERMINATION NUSB DOMAIN-CONTAINING PROTEIN"/>
    <property type="match status" value="1"/>
</dbReference>
<evidence type="ECO:0000256" key="7">
    <source>
        <dbReference type="SAM" id="MobiDB-lite"/>
    </source>
</evidence>
<dbReference type="InterPro" id="IPR001678">
    <property type="entry name" value="MeTrfase_RsmB-F_NOP2_dom"/>
</dbReference>
<evidence type="ECO:0000256" key="4">
    <source>
        <dbReference type="ARBA" id="ARBA00022691"/>
    </source>
</evidence>
<feature type="binding site" evidence="6">
    <location>
        <position position="335"/>
    </location>
    <ligand>
        <name>S-adenosyl-L-methionine</name>
        <dbReference type="ChEBI" id="CHEBI:59789"/>
    </ligand>
</feature>
<keyword evidence="2 6" id="KW-0489">Methyltransferase</keyword>
<keyword evidence="4 6" id="KW-0949">S-adenosyl-L-methionine</keyword>
<evidence type="ECO:0000313" key="9">
    <source>
        <dbReference type="EMBL" id="RYB06950.1"/>
    </source>
</evidence>
<dbReference type="CDD" id="cd02440">
    <property type="entry name" value="AdoMet_MTases"/>
    <property type="match status" value="1"/>
</dbReference>
<dbReference type="InterPro" id="IPR006027">
    <property type="entry name" value="NusB_RsmB_TIM44"/>
</dbReference>
<dbReference type="PANTHER" id="PTHR22807">
    <property type="entry name" value="NOP2 YEAST -RELATED NOL1/NOP2/FMU SUN DOMAIN-CONTAINING"/>
    <property type="match status" value="1"/>
</dbReference>
<dbReference type="InterPro" id="IPR035926">
    <property type="entry name" value="NusB-like_sf"/>
</dbReference>
<dbReference type="FunFam" id="3.40.50.150:FF:000257">
    <property type="entry name" value="16S rRNA methyltransferase"/>
    <property type="match status" value="1"/>
</dbReference>
<dbReference type="RefSeq" id="WP_129217489.1">
    <property type="nucleotide sequence ID" value="NZ_QYBC01000002.1"/>
</dbReference>
<dbReference type="InterPro" id="IPR018314">
    <property type="entry name" value="RsmB/NOL1/NOP2-like_CS"/>
</dbReference>
<dbReference type="InterPro" id="IPR049560">
    <property type="entry name" value="MeTrfase_RsmB-F_NOP2_cat"/>
</dbReference>
<evidence type="ECO:0000259" key="8">
    <source>
        <dbReference type="PROSITE" id="PS51686"/>
    </source>
</evidence>
<dbReference type="AlphaFoldDB" id="A0A4Q2RI72"/>
<evidence type="ECO:0000256" key="3">
    <source>
        <dbReference type="ARBA" id="ARBA00022679"/>
    </source>
</evidence>
<feature type="binding site" evidence="6">
    <location>
        <begin position="273"/>
        <end position="279"/>
    </location>
    <ligand>
        <name>S-adenosyl-L-methionine</name>
        <dbReference type="ChEBI" id="CHEBI:59789"/>
    </ligand>
</feature>
<dbReference type="InterPro" id="IPR023267">
    <property type="entry name" value="RCMT"/>
</dbReference>
<evidence type="ECO:0000256" key="1">
    <source>
        <dbReference type="ARBA" id="ARBA00007494"/>
    </source>
</evidence>
<evidence type="ECO:0000256" key="6">
    <source>
        <dbReference type="PROSITE-ProRule" id="PRU01023"/>
    </source>
</evidence>
<dbReference type="Gene3D" id="1.10.940.10">
    <property type="entry name" value="NusB-like"/>
    <property type="match status" value="1"/>
</dbReference>
<dbReference type="GO" id="GO:0001510">
    <property type="term" value="P:RNA methylation"/>
    <property type="evidence" value="ECO:0007669"/>
    <property type="project" value="InterPro"/>
</dbReference>
<evidence type="ECO:0000256" key="2">
    <source>
        <dbReference type="ARBA" id="ARBA00022603"/>
    </source>
</evidence>
<proteinExistence type="inferred from homology"/>
<keyword evidence="10" id="KW-1185">Reference proteome</keyword>
<dbReference type="SUPFAM" id="SSF53335">
    <property type="entry name" value="S-adenosyl-L-methionine-dependent methyltransferases"/>
    <property type="match status" value="1"/>
</dbReference>
<evidence type="ECO:0000256" key="5">
    <source>
        <dbReference type="ARBA" id="ARBA00022884"/>
    </source>
</evidence>
<protein>
    <submittedName>
        <fullName evidence="9">Methyltransferase domain-containing protein</fullName>
    </submittedName>
</protein>
<keyword evidence="3 6" id="KW-0808">Transferase</keyword>
<feature type="domain" description="SAM-dependent MTase RsmB/NOP-type" evidence="8">
    <location>
        <begin position="165"/>
        <end position="461"/>
    </location>
</feature>
<dbReference type="GO" id="GO:0006355">
    <property type="term" value="P:regulation of DNA-templated transcription"/>
    <property type="evidence" value="ECO:0007669"/>
    <property type="project" value="InterPro"/>
</dbReference>
<dbReference type="PRINTS" id="PR02008">
    <property type="entry name" value="RCMTFAMILY"/>
</dbReference>
<reference evidence="9 10" key="2">
    <citation type="submission" date="2019-02" db="EMBL/GenBank/DDBJ databases">
        <title>'Lichenibacterium ramalinii' gen. nov. sp. nov., 'Lichenibacterium minor' gen. nov. sp. nov.</title>
        <authorList>
            <person name="Pankratov T."/>
        </authorList>
    </citation>
    <scope>NUCLEOTIDE SEQUENCE [LARGE SCALE GENOMIC DNA]</scope>
    <source>
        <strain evidence="9 10">RmlP001</strain>
    </source>
</reference>
<comment type="caution">
    <text evidence="6">Lacks conserved residue(s) required for the propagation of feature annotation.</text>
</comment>
<feature type="binding site" evidence="6">
    <location>
        <position position="294"/>
    </location>
    <ligand>
        <name>S-adenosyl-L-methionine</name>
        <dbReference type="ChEBI" id="CHEBI:59789"/>
    </ligand>
</feature>
<dbReference type="Pfam" id="PF01189">
    <property type="entry name" value="Methyltr_RsmB-F"/>
    <property type="match status" value="1"/>
</dbReference>
<dbReference type="GO" id="GO:0008173">
    <property type="term" value="F:RNA methyltransferase activity"/>
    <property type="evidence" value="ECO:0007669"/>
    <property type="project" value="InterPro"/>
</dbReference>
<dbReference type="EMBL" id="QYBC01000002">
    <property type="protein sequence ID" value="RYB06950.1"/>
    <property type="molecule type" value="Genomic_DNA"/>
</dbReference>